<sequence>MFFLKITLVAITLLIKLFNYLLYEREKSRDLVKKGFILIERAIA</sequence>
<dbReference type="AlphaFoldDB" id="J0PLM7"/>
<comment type="caution">
    <text evidence="2">The sequence shown here is derived from an EMBL/GenBank/DDBJ whole genome shotgun (WGS) entry which is preliminary data.</text>
</comment>
<dbReference type="Proteomes" id="UP000004326">
    <property type="component" value="Unassembled WGS sequence"/>
</dbReference>
<accession>J0PLM7</accession>
<keyword evidence="1" id="KW-0472">Membrane</keyword>
<keyword evidence="1" id="KW-1133">Transmembrane helix</keyword>
<reference evidence="2 3" key="1">
    <citation type="journal article" date="2013" name="Pathog. Dis.">
        <title>Genome sequences of 65 Helicobacter pylori strains isolated from asymptomatic individuals and patients with gastric cancer, peptic ulcer disease, or gastritis.</title>
        <authorList>
            <person name="Blanchard T.G."/>
            <person name="Czinn S.J."/>
            <person name="Correa P."/>
            <person name="Nakazawa T."/>
            <person name="Keelan M."/>
            <person name="Morningstar L."/>
            <person name="Santana-Cruz I."/>
            <person name="Maroo A."/>
            <person name="McCracken C."/>
            <person name="Shefchek K."/>
            <person name="Daugherty S."/>
            <person name="Song Y."/>
            <person name="Fraser C.M."/>
            <person name="Fricke W.F."/>
        </authorList>
    </citation>
    <scope>NUCLEOTIDE SEQUENCE [LARGE SCALE GENOMIC DNA]</scope>
    <source>
        <strain evidence="2 3">Hp P-2</strain>
    </source>
</reference>
<gene>
    <name evidence="2" type="ORF">HPHPP2_0202</name>
</gene>
<feature type="transmembrane region" description="Helical" evidence="1">
    <location>
        <begin position="6"/>
        <end position="23"/>
    </location>
</feature>
<proteinExistence type="predicted"/>
<evidence type="ECO:0000313" key="3">
    <source>
        <dbReference type="Proteomes" id="UP000004326"/>
    </source>
</evidence>
<evidence type="ECO:0000256" key="1">
    <source>
        <dbReference type="SAM" id="Phobius"/>
    </source>
</evidence>
<name>J0PLM7_HELPX</name>
<dbReference type="EMBL" id="AKPJ01000001">
    <property type="protein sequence ID" value="EJB99495.1"/>
    <property type="molecule type" value="Genomic_DNA"/>
</dbReference>
<evidence type="ECO:0000313" key="2">
    <source>
        <dbReference type="EMBL" id="EJB99495.1"/>
    </source>
</evidence>
<keyword evidence="1" id="KW-0812">Transmembrane</keyword>
<dbReference type="PATRIC" id="fig|992073.3.peg.194"/>
<protein>
    <submittedName>
        <fullName evidence="2">Uncharacterized protein</fullName>
    </submittedName>
</protein>
<organism evidence="2 3">
    <name type="scientific">Helicobacter pylori Hp P-2</name>
    <dbReference type="NCBI Taxonomy" id="992073"/>
    <lineage>
        <taxon>Bacteria</taxon>
        <taxon>Pseudomonadati</taxon>
        <taxon>Campylobacterota</taxon>
        <taxon>Epsilonproteobacteria</taxon>
        <taxon>Campylobacterales</taxon>
        <taxon>Helicobacteraceae</taxon>
        <taxon>Helicobacter</taxon>
    </lineage>
</organism>